<reference evidence="1 2" key="1">
    <citation type="submission" date="2016-04" db="EMBL/GenBank/DDBJ databases">
        <title>Draft Genome Assembly of the Bloom-forming Cyanobacterium Nodularia spumigena Strain CENA596 in Shrimp Production Ponds.</title>
        <authorList>
            <person name="Popin R.V."/>
            <person name="Rigonato J."/>
            <person name="Abreu V.A."/>
            <person name="Andreote A.P."/>
            <person name="Silveira S.B."/>
            <person name="Odebrecht C."/>
            <person name="Fiore M.F."/>
        </authorList>
    </citation>
    <scope>NUCLEOTIDE SEQUENCE [LARGE SCALE GENOMIC DNA]</scope>
    <source>
        <strain evidence="1 2">CENA596</strain>
    </source>
</reference>
<comment type="caution">
    <text evidence="1">The sequence shown here is derived from an EMBL/GenBank/DDBJ whole genome shotgun (WGS) entry which is preliminary data.</text>
</comment>
<protein>
    <submittedName>
        <fullName evidence="1">Uncharacterized protein</fullName>
    </submittedName>
</protein>
<evidence type="ECO:0000313" key="2">
    <source>
        <dbReference type="Proteomes" id="UP000076555"/>
    </source>
</evidence>
<gene>
    <name evidence="1" type="ORF">A2T98_04295</name>
</gene>
<dbReference type="OrthoDB" id="32195at2"/>
<dbReference type="RefSeq" id="WP_063871709.1">
    <property type="nucleotide sequence ID" value="NZ_CAWMRI010000050.1"/>
</dbReference>
<name>A0A161XPY6_NODSP</name>
<dbReference type="AlphaFoldDB" id="A0A161XPY6"/>
<sequence>MHSVESSVGTLPLTKIVITKSAKELENLVHRIIDKQKINPRYDYASHEQIEIDKLVYEAYGLNAEDIAEVENWYARRYPKLSQAQKANLRKLKNNV</sequence>
<accession>A0A161XPY6</accession>
<dbReference type="Proteomes" id="UP000076555">
    <property type="component" value="Unassembled WGS sequence"/>
</dbReference>
<organism evidence="1 2">
    <name type="scientific">Nodularia spumigena CENA596</name>
    <dbReference type="NCBI Taxonomy" id="1819295"/>
    <lineage>
        <taxon>Bacteria</taxon>
        <taxon>Bacillati</taxon>
        <taxon>Cyanobacteriota</taxon>
        <taxon>Cyanophyceae</taxon>
        <taxon>Nostocales</taxon>
        <taxon>Nodulariaceae</taxon>
        <taxon>Nodularia</taxon>
    </lineage>
</organism>
<proteinExistence type="predicted"/>
<dbReference type="EMBL" id="LWAJ01000050">
    <property type="protein sequence ID" value="KZL51034.1"/>
    <property type="molecule type" value="Genomic_DNA"/>
</dbReference>
<evidence type="ECO:0000313" key="1">
    <source>
        <dbReference type="EMBL" id="KZL51034.1"/>
    </source>
</evidence>